<dbReference type="InterPro" id="IPR029061">
    <property type="entry name" value="THDP-binding"/>
</dbReference>
<evidence type="ECO:0000313" key="10">
    <source>
        <dbReference type="EMBL" id="SON49964.1"/>
    </source>
</evidence>
<evidence type="ECO:0000256" key="5">
    <source>
        <dbReference type="ARBA" id="ARBA00023052"/>
    </source>
</evidence>
<dbReference type="GO" id="GO:0030145">
    <property type="term" value="F:manganese ion binding"/>
    <property type="evidence" value="ECO:0007669"/>
    <property type="project" value="UniProtKB-UniRule"/>
</dbReference>
<dbReference type="PANTHER" id="PTHR42916:SF1">
    <property type="entry name" value="PROTEIN PHYLLO, CHLOROPLASTIC"/>
    <property type="match status" value="1"/>
</dbReference>
<dbReference type="PANTHER" id="PTHR42916">
    <property type="entry name" value="2-SUCCINYL-5-ENOLPYRUVYL-6-HYDROXY-3-CYCLOHEXENE-1-CARBOXYLATE SYNTHASE"/>
    <property type="match status" value="1"/>
</dbReference>
<dbReference type="EMBL" id="LT960611">
    <property type="protein sequence ID" value="SON49964.1"/>
    <property type="molecule type" value="Genomic_DNA"/>
</dbReference>
<dbReference type="RefSeq" id="WP_102522541.1">
    <property type="nucleotide sequence ID" value="NZ_LT960611.1"/>
</dbReference>
<dbReference type="UniPathway" id="UPA00079"/>
<dbReference type="SUPFAM" id="SSF52467">
    <property type="entry name" value="DHS-like NAD/FAD-binding domain"/>
    <property type="match status" value="1"/>
</dbReference>
<sequence length="598" mass="65674">MIGQASLNSTWSTIIFEELSRHGVTDVCVAPGSRSTPLILQADAHPRLRLHRHFDERGLGFMALGLAKASKTPVAIVVTSGTAVANLLPAVAEACLTGEKLILLTADRPPELVGCGANQAIVQSGIFSSHVGWALDLPSPSERISPCWLLTSLDRGLEVQARLGGPIHINCAYPEPLYGEGALPWQHDYLLPLSSWYQDQAKQTYVQTATACEQANPPLPLWQPQRKGVVILGSISLEQAQSGLKLAQHLGWPVLCDPQSGVTSEWAHFDFWLQNPEANVVLSQCDVVIQFGARLVSKRLNQVLTNLNPDCEYRLVQDNTQRLNPSHIRMQTVVCDPVAWVNAQLNELEACATPLDVDRDVKRWSKQLADYSLSVKRDVDGIKTPTSFSETSFAQEVLTWSLQESDVFIGNSLIVRLIDMLGVWLPRETYSNRGASGIDGLVATAAGVQRYRQRPMLVMLGDTSLLHDLNSLALLTSHQSHTDEFATNDFPVVLIVTNNDGGAIFDLLPVEDDKKTALYQMPHGYQFEFAAKQFGLAYHAPQSLTECQNVVEQHFAYGKGALVVEIITPAGQASNELKRISALQQSLCTASHLRDSHQ</sequence>
<feature type="domain" description="Menaquinone biosynthesis protein MenD middle" evidence="9">
    <location>
        <begin position="187"/>
        <end position="409"/>
    </location>
</feature>
<dbReference type="InterPro" id="IPR004433">
    <property type="entry name" value="MenaQ_synth_MenD"/>
</dbReference>
<dbReference type="KEGG" id="vta:A1985"/>
<dbReference type="OrthoDB" id="9791859at2"/>
<accession>A0A2N8ZDI7</accession>
<evidence type="ECO:0000256" key="1">
    <source>
        <dbReference type="ARBA" id="ARBA00022428"/>
    </source>
</evidence>
<evidence type="ECO:0000256" key="3">
    <source>
        <dbReference type="ARBA" id="ARBA00022723"/>
    </source>
</evidence>
<comment type="cofactor">
    <cofactor evidence="7">
        <name>thiamine diphosphate</name>
        <dbReference type="ChEBI" id="CHEBI:58937"/>
    </cofactor>
    <text evidence="7">Binds 1 thiamine pyrophosphate per subunit.</text>
</comment>
<dbReference type="Gene3D" id="3.40.50.970">
    <property type="match status" value="2"/>
</dbReference>
<protein>
    <recommendedName>
        <fullName evidence="7">2-succinyl-5-enolpyruvyl-6-hydroxy-3-cyclohexene-1-carboxylate synthase</fullName>
        <shortName evidence="7">SEPHCHC synthase</shortName>
        <ecNumber evidence="7">2.2.1.9</ecNumber>
    </recommendedName>
    <alternativeName>
        <fullName evidence="7">Menaquinone biosynthesis protein MenD</fullName>
    </alternativeName>
</protein>
<comment type="function">
    <text evidence="7">Catalyzes the thiamine diphosphate-dependent decarboxylation of 2-oxoglutarate and the subsequent addition of the resulting succinic semialdehyde-thiamine pyrophosphate anion to isochorismate to yield 2-succinyl-5-enolpyruvyl-6-hydroxy-3-cyclohexene-1-carboxylate (SEPHCHC).</text>
</comment>
<comment type="pathway">
    <text evidence="7">Quinol/quinone metabolism; menaquinone biosynthesis.</text>
</comment>
<dbReference type="InterPro" id="IPR029035">
    <property type="entry name" value="DHS-like_NAD/FAD-binding_dom"/>
</dbReference>
<dbReference type="GO" id="GO:0030976">
    <property type="term" value="F:thiamine pyrophosphate binding"/>
    <property type="evidence" value="ECO:0007669"/>
    <property type="project" value="UniProtKB-UniRule"/>
</dbReference>
<comment type="subunit">
    <text evidence="7">Homodimer.</text>
</comment>
<reference evidence="10 11" key="1">
    <citation type="submission" date="2017-10" db="EMBL/GenBank/DDBJ databases">
        <authorList>
            <person name="Banno H."/>
            <person name="Chua N.-H."/>
        </authorList>
    </citation>
    <scope>NUCLEOTIDE SEQUENCE [LARGE SCALE GENOMIC DNA]</scope>
    <source>
        <strain evidence="10">Vibrio tapetis CECT4600</strain>
    </source>
</reference>
<keyword evidence="4 7" id="KW-0460">Magnesium</keyword>
<dbReference type="CDD" id="cd07037">
    <property type="entry name" value="TPP_PYR_MenD"/>
    <property type="match status" value="1"/>
</dbReference>
<name>A0A2N8ZDI7_9VIBR</name>
<proteinExistence type="inferred from homology"/>
<dbReference type="SUPFAM" id="SSF52518">
    <property type="entry name" value="Thiamin diphosphate-binding fold (THDP-binding)"/>
    <property type="match status" value="2"/>
</dbReference>
<dbReference type="UniPathway" id="UPA01057">
    <property type="reaction ID" value="UER00164"/>
</dbReference>
<dbReference type="GO" id="GO:0070204">
    <property type="term" value="F:2-succinyl-5-enolpyruvyl-6-hydroxy-3-cyclohexene-1-carboxylic-acid synthase activity"/>
    <property type="evidence" value="ECO:0007669"/>
    <property type="project" value="UniProtKB-UniRule"/>
</dbReference>
<keyword evidence="1 7" id="KW-0474">Menaquinone biosynthesis</keyword>
<keyword evidence="2 7" id="KW-0808">Transferase</keyword>
<dbReference type="AlphaFoldDB" id="A0A2N8ZDI7"/>
<comment type="catalytic activity">
    <reaction evidence="7">
        <text>isochorismate + 2-oxoglutarate + H(+) = 5-enolpyruvoyl-6-hydroxy-2-succinyl-cyclohex-3-ene-1-carboxylate + CO2</text>
        <dbReference type="Rhea" id="RHEA:25593"/>
        <dbReference type="ChEBI" id="CHEBI:15378"/>
        <dbReference type="ChEBI" id="CHEBI:16526"/>
        <dbReference type="ChEBI" id="CHEBI:16810"/>
        <dbReference type="ChEBI" id="CHEBI:29780"/>
        <dbReference type="ChEBI" id="CHEBI:58818"/>
        <dbReference type="EC" id="2.2.1.9"/>
    </reaction>
</comment>
<evidence type="ECO:0000256" key="4">
    <source>
        <dbReference type="ARBA" id="ARBA00022842"/>
    </source>
</evidence>
<dbReference type="GO" id="GO:0009234">
    <property type="term" value="P:menaquinone biosynthetic process"/>
    <property type="evidence" value="ECO:0007669"/>
    <property type="project" value="UniProtKB-UniRule"/>
</dbReference>
<evidence type="ECO:0000259" key="9">
    <source>
        <dbReference type="Pfam" id="PF16582"/>
    </source>
</evidence>
<evidence type="ECO:0000259" key="8">
    <source>
        <dbReference type="Pfam" id="PF02776"/>
    </source>
</evidence>
<evidence type="ECO:0000256" key="6">
    <source>
        <dbReference type="ARBA" id="ARBA00023211"/>
    </source>
</evidence>
<evidence type="ECO:0000256" key="2">
    <source>
        <dbReference type="ARBA" id="ARBA00022679"/>
    </source>
</evidence>
<keyword evidence="6 7" id="KW-0464">Manganese</keyword>
<comment type="pathway">
    <text evidence="7">Quinol/quinone metabolism; 1,4-dihydroxy-2-naphthoate biosynthesis; 1,4-dihydroxy-2-naphthoate from chorismate: step 2/7.</text>
</comment>
<keyword evidence="11" id="KW-1185">Reference proteome</keyword>
<keyword evidence="5 7" id="KW-0786">Thiamine pyrophosphate</keyword>
<dbReference type="CDD" id="cd02009">
    <property type="entry name" value="TPP_SHCHC_synthase"/>
    <property type="match status" value="1"/>
</dbReference>
<dbReference type="EC" id="2.2.1.9" evidence="7"/>
<dbReference type="GO" id="GO:0000287">
    <property type="term" value="F:magnesium ion binding"/>
    <property type="evidence" value="ECO:0007669"/>
    <property type="project" value="UniProtKB-UniRule"/>
</dbReference>
<evidence type="ECO:0000313" key="11">
    <source>
        <dbReference type="Proteomes" id="UP000235828"/>
    </source>
</evidence>
<dbReference type="Gene3D" id="3.40.50.1220">
    <property type="entry name" value="TPP-binding domain"/>
    <property type="match status" value="1"/>
</dbReference>
<dbReference type="HAMAP" id="MF_01659">
    <property type="entry name" value="MenD"/>
    <property type="match status" value="1"/>
</dbReference>
<dbReference type="PIRSF" id="PIRSF004983">
    <property type="entry name" value="MenD"/>
    <property type="match status" value="1"/>
</dbReference>
<dbReference type="Pfam" id="PF16582">
    <property type="entry name" value="TPP_enzyme_M_2"/>
    <property type="match status" value="1"/>
</dbReference>
<comment type="similarity">
    <text evidence="7">Belongs to the TPP enzyme family. MenD subfamily.</text>
</comment>
<dbReference type="Proteomes" id="UP000235828">
    <property type="component" value="Chromosome A"/>
</dbReference>
<dbReference type="Pfam" id="PF02776">
    <property type="entry name" value="TPP_enzyme_N"/>
    <property type="match status" value="1"/>
</dbReference>
<dbReference type="NCBIfam" id="TIGR00173">
    <property type="entry name" value="menD"/>
    <property type="match status" value="1"/>
</dbReference>
<evidence type="ECO:0000256" key="7">
    <source>
        <dbReference type="HAMAP-Rule" id="MF_01659"/>
    </source>
</evidence>
<dbReference type="InterPro" id="IPR032264">
    <property type="entry name" value="MenD_middle"/>
</dbReference>
<gene>
    <name evidence="7 10" type="primary">menD</name>
    <name evidence="10" type="ORF">VTAP4600_A1985</name>
</gene>
<keyword evidence="3 7" id="KW-0479">Metal-binding</keyword>
<comment type="cofactor">
    <cofactor evidence="7">
        <name>Mg(2+)</name>
        <dbReference type="ChEBI" id="CHEBI:18420"/>
    </cofactor>
    <cofactor evidence="7">
        <name>Mn(2+)</name>
        <dbReference type="ChEBI" id="CHEBI:29035"/>
    </cofactor>
</comment>
<feature type="domain" description="Thiamine pyrophosphate enzyme N-terminal TPP-binding" evidence="8">
    <location>
        <begin position="12"/>
        <end position="120"/>
    </location>
</feature>
<organism evidence="10 11">
    <name type="scientific">Vibrio tapetis subsp. tapetis</name>
    <dbReference type="NCBI Taxonomy" id="1671868"/>
    <lineage>
        <taxon>Bacteria</taxon>
        <taxon>Pseudomonadati</taxon>
        <taxon>Pseudomonadota</taxon>
        <taxon>Gammaproteobacteria</taxon>
        <taxon>Vibrionales</taxon>
        <taxon>Vibrionaceae</taxon>
        <taxon>Vibrio</taxon>
    </lineage>
</organism>
<dbReference type="InterPro" id="IPR012001">
    <property type="entry name" value="Thiamin_PyroP_enz_TPP-bd_dom"/>
</dbReference>